<protein>
    <submittedName>
        <fullName evidence="2 4">Uncharacterized protein</fullName>
    </submittedName>
</protein>
<feature type="region of interest" description="Disordered" evidence="1">
    <location>
        <begin position="44"/>
        <end position="80"/>
    </location>
</feature>
<evidence type="ECO:0000256" key="1">
    <source>
        <dbReference type="SAM" id="MobiDB-lite"/>
    </source>
</evidence>
<dbReference type="EMBL" id="UYWY01020079">
    <property type="protein sequence ID" value="VDM40431.1"/>
    <property type="molecule type" value="Genomic_DNA"/>
</dbReference>
<name>A0A183UKU0_TOXCA</name>
<gene>
    <name evidence="2" type="ORF">TCNE_LOCUS9110</name>
</gene>
<dbReference type="WBParaSite" id="TCNE_0000911001-mRNA-1">
    <property type="protein sequence ID" value="TCNE_0000911001-mRNA-1"/>
    <property type="gene ID" value="TCNE_0000911001"/>
</dbReference>
<keyword evidence="3" id="KW-1185">Reference proteome</keyword>
<organism evidence="3 4">
    <name type="scientific">Toxocara canis</name>
    <name type="common">Canine roundworm</name>
    <dbReference type="NCBI Taxonomy" id="6265"/>
    <lineage>
        <taxon>Eukaryota</taxon>
        <taxon>Metazoa</taxon>
        <taxon>Ecdysozoa</taxon>
        <taxon>Nematoda</taxon>
        <taxon>Chromadorea</taxon>
        <taxon>Rhabditida</taxon>
        <taxon>Spirurina</taxon>
        <taxon>Ascaridomorpha</taxon>
        <taxon>Ascaridoidea</taxon>
        <taxon>Toxocaridae</taxon>
        <taxon>Toxocara</taxon>
    </lineage>
</organism>
<evidence type="ECO:0000313" key="3">
    <source>
        <dbReference type="Proteomes" id="UP000050794"/>
    </source>
</evidence>
<accession>A0A183UKU0</accession>
<reference evidence="4" key="1">
    <citation type="submission" date="2016-06" db="UniProtKB">
        <authorList>
            <consortium name="WormBaseParasite"/>
        </authorList>
    </citation>
    <scope>IDENTIFICATION</scope>
</reference>
<feature type="compositionally biased region" description="Basic and acidic residues" evidence="1">
    <location>
        <begin position="49"/>
        <end position="67"/>
    </location>
</feature>
<dbReference type="Proteomes" id="UP000050794">
    <property type="component" value="Unassembled WGS sequence"/>
</dbReference>
<reference evidence="2 3" key="2">
    <citation type="submission" date="2018-11" db="EMBL/GenBank/DDBJ databases">
        <authorList>
            <consortium name="Pathogen Informatics"/>
        </authorList>
    </citation>
    <scope>NUCLEOTIDE SEQUENCE [LARGE SCALE GENOMIC DNA]</scope>
</reference>
<evidence type="ECO:0000313" key="2">
    <source>
        <dbReference type="EMBL" id="VDM40431.1"/>
    </source>
</evidence>
<evidence type="ECO:0000313" key="4">
    <source>
        <dbReference type="WBParaSite" id="TCNE_0000911001-mRNA-1"/>
    </source>
</evidence>
<proteinExistence type="predicted"/>
<dbReference type="AlphaFoldDB" id="A0A183UKU0"/>
<sequence>MILKYMLQHYEVGGKLTTMKAKLLQVLSGMFTGSLEQLTSTAASGSLRLGEERGKHEGCRQREEKKTSPKKPAAKPKQPT</sequence>